<dbReference type="InterPro" id="IPR003594">
    <property type="entry name" value="HATPase_dom"/>
</dbReference>
<evidence type="ECO:0000256" key="1">
    <source>
        <dbReference type="ARBA" id="ARBA00022527"/>
    </source>
</evidence>
<evidence type="ECO:0000259" key="2">
    <source>
        <dbReference type="Pfam" id="PF13581"/>
    </source>
</evidence>
<keyword evidence="1" id="KW-0723">Serine/threonine-protein kinase</keyword>
<dbReference type="Gene3D" id="3.30.565.10">
    <property type="entry name" value="Histidine kinase-like ATPase, C-terminal domain"/>
    <property type="match status" value="1"/>
</dbReference>
<reference evidence="3 4" key="1">
    <citation type="journal article" date="2019" name="Int. J. Syst. Evol. Microbiol.">
        <title>The Global Catalogue of Microorganisms (GCM) 10K type strain sequencing project: providing services to taxonomists for standard genome sequencing and annotation.</title>
        <authorList>
            <consortium name="The Broad Institute Genomics Platform"/>
            <consortium name="The Broad Institute Genome Sequencing Center for Infectious Disease"/>
            <person name="Wu L."/>
            <person name="Ma J."/>
        </authorList>
    </citation>
    <scope>NUCLEOTIDE SEQUENCE [LARGE SCALE GENOMIC DNA]</scope>
    <source>
        <strain evidence="3 4">JCM 3106</strain>
    </source>
</reference>
<dbReference type="CDD" id="cd16936">
    <property type="entry name" value="HATPase_RsbW-like"/>
    <property type="match status" value="1"/>
</dbReference>
<proteinExistence type="predicted"/>
<keyword evidence="1" id="KW-0808">Transferase</keyword>
<comment type="caution">
    <text evidence="3">The sequence shown here is derived from an EMBL/GenBank/DDBJ whole genome shotgun (WGS) entry which is preliminary data.</text>
</comment>
<dbReference type="PANTHER" id="PTHR35526">
    <property type="entry name" value="ANTI-SIGMA-F FACTOR RSBW-RELATED"/>
    <property type="match status" value="1"/>
</dbReference>
<accession>A0ABN3YBJ6</accession>
<dbReference type="PANTHER" id="PTHR35526:SF3">
    <property type="entry name" value="ANTI-SIGMA-F FACTOR RSBW"/>
    <property type="match status" value="1"/>
</dbReference>
<dbReference type="RefSeq" id="WP_344898503.1">
    <property type="nucleotide sequence ID" value="NZ_BAAAWD010000013.1"/>
</dbReference>
<evidence type="ECO:0000313" key="4">
    <source>
        <dbReference type="Proteomes" id="UP001499930"/>
    </source>
</evidence>
<gene>
    <name evidence="3" type="ORF">GCM10017559_45080</name>
</gene>
<dbReference type="EMBL" id="BAAAWD010000013">
    <property type="protein sequence ID" value="GAA3016467.1"/>
    <property type="molecule type" value="Genomic_DNA"/>
</dbReference>
<protein>
    <recommendedName>
        <fullName evidence="2">Histidine kinase/HSP90-like ATPase domain-containing protein</fullName>
    </recommendedName>
</protein>
<dbReference type="SUPFAM" id="SSF55874">
    <property type="entry name" value="ATPase domain of HSP90 chaperone/DNA topoisomerase II/histidine kinase"/>
    <property type="match status" value="1"/>
</dbReference>
<sequence>MSREDVYSAVEAMVRRWDGLRIVGTRNFRCGDAQVPGQARRWVVDVLCVHDVPGELLETVELLVSEVVTNSFLYSDSGSDPDGLITVGVGIGRGMIYIEVIDPGSLVNVPAMRPAEDEDLGGRGLAWVNQLSDGWGTDYDPEIGRALWFHLAWNHAPH</sequence>
<evidence type="ECO:0000313" key="3">
    <source>
        <dbReference type="EMBL" id="GAA3016467.1"/>
    </source>
</evidence>
<feature type="domain" description="Histidine kinase/HSP90-like ATPase" evidence="2">
    <location>
        <begin position="36"/>
        <end position="135"/>
    </location>
</feature>
<dbReference type="Proteomes" id="UP001499930">
    <property type="component" value="Unassembled WGS sequence"/>
</dbReference>
<organism evidence="3 4">
    <name type="scientific">Streptosporangium longisporum</name>
    <dbReference type="NCBI Taxonomy" id="46187"/>
    <lineage>
        <taxon>Bacteria</taxon>
        <taxon>Bacillati</taxon>
        <taxon>Actinomycetota</taxon>
        <taxon>Actinomycetes</taxon>
        <taxon>Streptosporangiales</taxon>
        <taxon>Streptosporangiaceae</taxon>
        <taxon>Streptosporangium</taxon>
    </lineage>
</organism>
<dbReference type="Pfam" id="PF13581">
    <property type="entry name" value="HATPase_c_2"/>
    <property type="match status" value="1"/>
</dbReference>
<dbReference type="InterPro" id="IPR036890">
    <property type="entry name" value="HATPase_C_sf"/>
</dbReference>
<dbReference type="InterPro" id="IPR050267">
    <property type="entry name" value="Anti-sigma-factor_SerPK"/>
</dbReference>
<name>A0ABN3YBJ6_9ACTN</name>
<keyword evidence="1" id="KW-0418">Kinase</keyword>
<keyword evidence="4" id="KW-1185">Reference proteome</keyword>